<reference evidence="6 7" key="1">
    <citation type="submission" date="2016-11" db="EMBL/GenBank/DDBJ databases">
        <authorList>
            <person name="Jaros S."/>
            <person name="Januszkiewicz K."/>
            <person name="Wedrychowicz H."/>
        </authorList>
    </citation>
    <scope>NUCLEOTIDE SEQUENCE [LARGE SCALE GENOMIC DNA]</scope>
    <source>
        <strain evidence="6 7">DSM 29589</strain>
    </source>
</reference>
<dbReference type="GO" id="GO:0008168">
    <property type="term" value="F:methyltransferase activity"/>
    <property type="evidence" value="ECO:0007669"/>
    <property type="project" value="UniProtKB-UniRule"/>
</dbReference>
<keyword evidence="1 4" id="KW-0489">Methyltransferase</keyword>
<dbReference type="GO" id="GO:0008270">
    <property type="term" value="F:zinc ion binding"/>
    <property type="evidence" value="ECO:0007669"/>
    <property type="project" value="InterPro"/>
</dbReference>
<evidence type="ECO:0000313" key="7">
    <source>
        <dbReference type="Proteomes" id="UP000183974"/>
    </source>
</evidence>
<dbReference type="PROSITE" id="PS50970">
    <property type="entry name" value="HCY"/>
    <property type="match status" value="1"/>
</dbReference>
<dbReference type="InterPro" id="IPR003726">
    <property type="entry name" value="HCY_dom"/>
</dbReference>
<dbReference type="EMBL" id="FRBR01000004">
    <property type="protein sequence ID" value="SHL64797.1"/>
    <property type="molecule type" value="Genomic_DNA"/>
</dbReference>
<keyword evidence="2 4" id="KW-0808">Transferase</keyword>
<proteinExistence type="predicted"/>
<feature type="binding site" evidence="3 4">
    <location>
        <position position="276"/>
    </location>
    <ligand>
        <name>Zn(2+)</name>
        <dbReference type="ChEBI" id="CHEBI:29105"/>
    </ligand>
</feature>
<dbReference type="InterPro" id="IPR017226">
    <property type="entry name" value="BHMT-like"/>
</dbReference>
<accession>A0A1M7CCA6</accession>
<name>A0A1M7CCA6_9RHOB</name>
<evidence type="ECO:0000259" key="5">
    <source>
        <dbReference type="PROSITE" id="PS50970"/>
    </source>
</evidence>
<evidence type="ECO:0000256" key="2">
    <source>
        <dbReference type="ARBA" id="ARBA00022679"/>
    </source>
</evidence>
<dbReference type="Pfam" id="PF02574">
    <property type="entry name" value="S-methyl_trans"/>
    <property type="match status" value="1"/>
</dbReference>
<evidence type="ECO:0000256" key="3">
    <source>
        <dbReference type="PIRSR" id="PIRSR037505-2"/>
    </source>
</evidence>
<dbReference type="GO" id="GO:0032259">
    <property type="term" value="P:methylation"/>
    <property type="evidence" value="ECO:0007669"/>
    <property type="project" value="UniProtKB-KW"/>
</dbReference>
<dbReference type="OrthoDB" id="9803687at2"/>
<organism evidence="6 7">
    <name type="scientific">Roseovarius pacificus</name>
    <dbReference type="NCBI Taxonomy" id="337701"/>
    <lineage>
        <taxon>Bacteria</taxon>
        <taxon>Pseudomonadati</taxon>
        <taxon>Pseudomonadota</taxon>
        <taxon>Alphaproteobacteria</taxon>
        <taxon>Rhodobacterales</taxon>
        <taxon>Roseobacteraceae</taxon>
        <taxon>Roseovarius</taxon>
    </lineage>
</organism>
<evidence type="ECO:0000313" key="6">
    <source>
        <dbReference type="EMBL" id="SHL64797.1"/>
    </source>
</evidence>
<dbReference type="AlphaFoldDB" id="A0A1M7CCA6"/>
<dbReference type="PIRSF" id="PIRSF037505">
    <property type="entry name" value="Betaine_HMT"/>
    <property type="match status" value="1"/>
</dbReference>
<comment type="cofactor">
    <cofactor evidence="3">
        <name>Zn(2+)</name>
        <dbReference type="ChEBI" id="CHEBI:29105"/>
    </cofactor>
    <text evidence="3">Binds 1 zinc ion per subunit.</text>
</comment>
<feature type="binding site" evidence="3 4">
    <location>
        <position position="277"/>
    </location>
    <ligand>
        <name>Zn(2+)</name>
        <dbReference type="ChEBI" id="CHEBI:29105"/>
    </ligand>
</feature>
<dbReference type="Gene3D" id="3.20.20.330">
    <property type="entry name" value="Homocysteine-binding-like domain"/>
    <property type="match status" value="1"/>
</dbReference>
<dbReference type="SUPFAM" id="SSF82282">
    <property type="entry name" value="Homocysteine S-methyltransferase"/>
    <property type="match status" value="1"/>
</dbReference>
<protein>
    <submittedName>
        <fullName evidence="6">Homocysteine S-methyltransferase</fullName>
    </submittedName>
</protein>
<dbReference type="Proteomes" id="UP000183974">
    <property type="component" value="Unassembled WGS sequence"/>
</dbReference>
<keyword evidence="7" id="KW-1185">Reference proteome</keyword>
<dbReference type="GO" id="GO:0009086">
    <property type="term" value="P:methionine biosynthetic process"/>
    <property type="evidence" value="ECO:0007669"/>
    <property type="project" value="InterPro"/>
</dbReference>
<dbReference type="PANTHER" id="PTHR11103">
    <property type="entry name" value="SLR1189 PROTEIN"/>
    <property type="match status" value="1"/>
</dbReference>
<dbReference type="RefSeq" id="WP_073034525.1">
    <property type="nucleotide sequence ID" value="NZ_BMLR01000004.1"/>
</dbReference>
<dbReference type="InterPro" id="IPR036589">
    <property type="entry name" value="HCY_dom_sf"/>
</dbReference>
<feature type="binding site" evidence="3 4">
    <location>
        <position position="203"/>
    </location>
    <ligand>
        <name>Zn(2+)</name>
        <dbReference type="ChEBI" id="CHEBI:29105"/>
    </ligand>
</feature>
<gene>
    <name evidence="6" type="ORF">SAMN05444398_104185</name>
</gene>
<sequence>MSGITLLDGAVGQELVNRAGDPPTPLWSTQTMIDHPDLLREVHDAYFAAGATVATTNSYTILQNRLQHAGLQGQMAPLMDTAVTAARTARDAAGHGRIAGAIGPLLASYRPDICPPPDKAENLYERPMRLLGEHGVDLLLLETMASTPQAEGALRAASRTGLPVWLAVTVQDEDGTRLRSGEALDGLAPLIERFRPDAVLINCTRPEAVAPALDILKTFDRPYGAYANGFTAITQAFLQDGATVDALSARTDLTPTAYADFAMGWVDQGASIVGGCCEIGPDHIAELARRLQAAGHIVT</sequence>
<keyword evidence="3 4" id="KW-0862">Zinc</keyword>
<dbReference type="PANTHER" id="PTHR11103:SF18">
    <property type="entry name" value="SLR1189 PROTEIN"/>
    <property type="match status" value="1"/>
</dbReference>
<feature type="domain" description="Hcy-binding" evidence="5">
    <location>
        <begin position="1"/>
        <end position="291"/>
    </location>
</feature>
<evidence type="ECO:0000256" key="4">
    <source>
        <dbReference type="PROSITE-ProRule" id="PRU00333"/>
    </source>
</evidence>
<dbReference type="STRING" id="337701.SAMN05444398_104185"/>
<evidence type="ECO:0000256" key="1">
    <source>
        <dbReference type="ARBA" id="ARBA00022603"/>
    </source>
</evidence>
<keyword evidence="3 4" id="KW-0479">Metal-binding</keyword>